<sequence>MRAQVETVLINEAVKVITRLAPPVSGAITLESTGAVLKVHSQAELSRCSVTLPCEVEGEMLIAVPTEAISAAVKGHDSVELELKQSLLRITDGAYNTRLTTQDALELEIEEDKSDAKVWKVSAEQLAELHSMVKAVALKPVANMATSIMPISIRLTKKGAFVACYDANRMCFMQSKDLVGDLDITVPLDLMSAVLDSFKGASCTIKVTDSLVYVQNPVLDVVLALPASDEDAVIDTDMVQEKAREVRKVDGTVIEIVKKDIMAFMDNARAVATKERSELAITTDKGKIGLLVKTTNGVSKTSIGGGVTAKLSMKADFEFLDETLRKCSDQVQIKFVDDAQSFIMVKAANGVYSLVALNQD</sequence>
<dbReference type="Gene3D" id="3.10.150.10">
    <property type="entry name" value="DNA Polymerase III, subunit A, domain 2"/>
    <property type="match status" value="1"/>
</dbReference>
<organism evidence="1 2">
    <name type="scientific">Burkholderia phage BcepSaruman</name>
    <dbReference type="NCBI Taxonomy" id="2530032"/>
    <lineage>
        <taxon>Viruses</taxon>
        <taxon>Duplodnaviria</taxon>
        <taxon>Heunggongvirae</taxon>
        <taxon>Uroviricota</taxon>
        <taxon>Caudoviricetes</taxon>
        <taxon>Sarumanvirus</taxon>
        <taxon>Sarumanvirus bcepsaruman</taxon>
    </lineage>
</organism>
<protein>
    <submittedName>
        <fullName evidence="1">DNA polymerase III beta subunit-like protein</fullName>
    </submittedName>
</protein>
<keyword evidence="2" id="KW-1185">Reference proteome</keyword>
<gene>
    <name evidence="1" type="ORF">BcepSaruman_301</name>
</gene>
<accession>A0A4D5ZCM7</accession>
<reference evidence="1 2" key="1">
    <citation type="submission" date="2019-02" db="EMBL/GenBank/DDBJ databases">
        <title>Complete genome sequence of Burkholderia cenocepacia phage BcepSaruman.</title>
        <authorList>
            <person name="Park K."/>
            <person name="Liu M."/>
            <person name="Gill J."/>
        </authorList>
    </citation>
    <scope>NUCLEOTIDE SEQUENCE [LARGE SCALE GENOMIC DNA]</scope>
</reference>
<evidence type="ECO:0000313" key="1">
    <source>
        <dbReference type="EMBL" id="QBX06714.1"/>
    </source>
</evidence>
<dbReference type="Gene3D" id="3.70.10.10">
    <property type="match status" value="1"/>
</dbReference>
<proteinExistence type="predicted"/>
<dbReference type="EMBL" id="MK552140">
    <property type="protein sequence ID" value="QBX06714.1"/>
    <property type="molecule type" value="Genomic_DNA"/>
</dbReference>
<evidence type="ECO:0000313" key="2">
    <source>
        <dbReference type="Proteomes" id="UP000296455"/>
    </source>
</evidence>
<dbReference type="Proteomes" id="UP000296455">
    <property type="component" value="Segment"/>
</dbReference>
<name>A0A4D5ZCM7_9CAUD</name>